<reference evidence="1 2" key="1">
    <citation type="submission" date="2019-06" db="EMBL/GenBank/DDBJ databases">
        <title>Sequencing the genomes of 1000 actinobacteria strains.</title>
        <authorList>
            <person name="Klenk H.-P."/>
        </authorList>
    </citation>
    <scope>NUCLEOTIDE SEQUENCE [LARGE SCALE GENOMIC DNA]</scope>
    <source>
        <strain evidence="1 2">DSM 44819</strain>
    </source>
</reference>
<evidence type="ECO:0000313" key="1">
    <source>
        <dbReference type="EMBL" id="TQL36955.1"/>
    </source>
</evidence>
<organism evidence="1 2">
    <name type="scientific">Salinispora arenicola</name>
    <dbReference type="NCBI Taxonomy" id="168697"/>
    <lineage>
        <taxon>Bacteria</taxon>
        <taxon>Bacillati</taxon>
        <taxon>Actinomycetota</taxon>
        <taxon>Actinomycetes</taxon>
        <taxon>Micromonosporales</taxon>
        <taxon>Micromonosporaceae</taxon>
        <taxon>Salinispora</taxon>
    </lineage>
</organism>
<gene>
    <name evidence="1" type="ORF">FB564_2096</name>
</gene>
<dbReference type="AlphaFoldDB" id="A0A542XM72"/>
<dbReference type="Proteomes" id="UP000315983">
    <property type="component" value="Unassembled WGS sequence"/>
</dbReference>
<protein>
    <submittedName>
        <fullName evidence="1">Uncharacterized protein</fullName>
    </submittedName>
</protein>
<dbReference type="GeneID" id="93774225"/>
<dbReference type="EMBL" id="VFOL01000001">
    <property type="protein sequence ID" value="TQL36955.1"/>
    <property type="molecule type" value="Genomic_DNA"/>
</dbReference>
<accession>A0A542XM72</accession>
<proteinExistence type="predicted"/>
<dbReference type="RefSeq" id="WP_170201885.1">
    <property type="nucleotide sequence ID" value="NZ_JAMQNB010000066.1"/>
</dbReference>
<comment type="caution">
    <text evidence="1">The sequence shown here is derived from an EMBL/GenBank/DDBJ whole genome shotgun (WGS) entry which is preliminary data.</text>
</comment>
<name>A0A542XM72_SALAC</name>
<evidence type="ECO:0000313" key="2">
    <source>
        <dbReference type="Proteomes" id="UP000315983"/>
    </source>
</evidence>
<sequence>MTHEYLTSLIRHHRPRRRWRPTRVAGLANVIVLDADSSTTLTADVVA</sequence>